<evidence type="ECO:0000313" key="1">
    <source>
        <dbReference type="EMBL" id="KAK9885591.1"/>
    </source>
</evidence>
<reference evidence="1 2" key="1">
    <citation type="submission" date="2023-03" db="EMBL/GenBank/DDBJ databases">
        <title>Genome insight into feeding habits of ladybird beetles.</title>
        <authorList>
            <person name="Li H.-S."/>
            <person name="Huang Y.-H."/>
            <person name="Pang H."/>
        </authorList>
    </citation>
    <scope>NUCLEOTIDE SEQUENCE [LARGE SCALE GENOMIC DNA]</scope>
    <source>
        <strain evidence="1">SYSU_2023b</strain>
        <tissue evidence="1">Whole body</tissue>
    </source>
</reference>
<organism evidence="1 2">
    <name type="scientific">Henosepilachna vigintioctopunctata</name>
    <dbReference type="NCBI Taxonomy" id="420089"/>
    <lineage>
        <taxon>Eukaryota</taxon>
        <taxon>Metazoa</taxon>
        <taxon>Ecdysozoa</taxon>
        <taxon>Arthropoda</taxon>
        <taxon>Hexapoda</taxon>
        <taxon>Insecta</taxon>
        <taxon>Pterygota</taxon>
        <taxon>Neoptera</taxon>
        <taxon>Endopterygota</taxon>
        <taxon>Coleoptera</taxon>
        <taxon>Polyphaga</taxon>
        <taxon>Cucujiformia</taxon>
        <taxon>Coccinelloidea</taxon>
        <taxon>Coccinellidae</taxon>
        <taxon>Epilachninae</taxon>
        <taxon>Epilachnini</taxon>
        <taxon>Henosepilachna</taxon>
    </lineage>
</organism>
<dbReference type="Proteomes" id="UP001431783">
    <property type="component" value="Unassembled WGS sequence"/>
</dbReference>
<comment type="caution">
    <text evidence="1">The sequence shown here is derived from an EMBL/GenBank/DDBJ whole genome shotgun (WGS) entry which is preliminary data.</text>
</comment>
<accession>A0AAW1UXM2</accession>
<name>A0AAW1UXM2_9CUCU</name>
<keyword evidence="2" id="KW-1185">Reference proteome</keyword>
<protein>
    <submittedName>
        <fullName evidence="1">Uncharacterized protein</fullName>
    </submittedName>
</protein>
<proteinExistence type="predicted"/>
<dbReference type="EMBL" id="JARQZJ010000096">
    <property type="protein sequence ID" value="KAK9885591.1"/>
    <property type="molecule type" value="Genomic_DNA"/>
</dbReference>
<sequence>MHLRTVCGTRCWPEYPLKNPPSNHNRAAQVVTPPQLCDHTNVFTRQETRRQIFVKALTSKTKTPDTIENIEAKIQDKGEISQINNLRSSPENNWRMVEHYPIIIPERIYLGVGVERRSQEAQEEELFHSQEDQALEEECQVGCIEILQS</sequence>
<dbReference type="AlphaFoldDB" id="A0AAW1UXM2"/>
<evidence type="ECO:0000313" key="2">
    <source>
        <dbReference type="Proteomes" id="UP001431783"/>
    </source>
</evidence>
<gene>
    <name evidence="1" type="ORF">WA026_012349</name>
</gene>